<proteinExistence type="inferred from homology"/>
<keyword evidence="2" id="KW-0689">Ribosomal protein</keyword>
<dbReference type="GO" id="GO:0003723">
    <property type="term" value="F:RNA binding"/>
    <property type="evidence" value="ECO:0007669"/>
    <property type="project" value="InterPro"/>
</dbReference>
<feature type="non-terminal residue" evidence="4">
    <location>
        <position position="1"/>
    </location>
</feature>
<evidence type="ECO:0000256" key="3">
    <source>
        <dbReference type="ARBA" id="ARBA00023274"/>
    </source>
</evidence>
<dbReference type="HOGENOM" id="CLU_817525_0_0_1"/>
<dbReference type="SUPFAM" id="SSF56808">
    <property type="entry name" value="Ribosomal protein L1"/>
    <property type="match status" value="1"/>
</dbReference>
<accession>B7G736</accession>
<dbReference type="AlphaFoldDB" id="B7G736"/>
<dbReference type="OrthoDB" id="1747252at2759"/>
<dbReference type="RefSeq" id="XP_002182965.1">
    <property type="nucleotide sequence ID" value="XM_002182929.1"/>
</dbReference>
<evidence type="ECO:0000313" key="5">
    <source>
        <dbReference type="Proteomes" id="UP000000759"/>
    </source>
</evidence>
<keyword evidence="5" id="KW-1185">Reference proteome</keyword>
<dbReference type="KEGG" id="pti:PHATRDRAFT_14915"/>
<reference evidence="5" key="2">
    <citation type="submission" date="2008-08" db="EMBL/GenBank/DDBJ databases">
        <authorList>
            <consortium name="Diatom Consortium"/>
            <person name="Grigoriev I."/>
            <person name="Grimwood J."/>
            <person name="Kuo A."/>
            <person name="Otillar R.P."/>
            <person name="Salamov A."/>
            <person name="Detter J.C."/>
            <person name="Lindquist E."/>
            <person name="Shapiro H."/>
            <person name="Lucas S."/>
            <person name="Glavina del Rio T."/>
            <person name="Pitluck S."/>
            <person name="Rokhsar D."/>
            <person name="Bowler C."/>
        </authorList>
    </citation>
    <scope>GENOME REANNOTATION</scope>
    <source>
        <strain evidence="5">CCAP 1055/1</strain>
    </source>
</reference>
<dbReference type="GO" id="GO:0003735">
    <property type="term" value="F:structural constituent of ribosome"/>
    <property type="evidence" value="ECO:0007669"/>
    <property type="project" value="InterPro"/>
</dbReference>
<dbReference type="GeneID" id="7203609"/>
<dbReference type="InterPro" id="IPR016095">
    <property type="entry name" value="Ribosomal_uL1_3-a/b-sand"/>
</dbReference>
<dbReference type="Gene3D" id="3.30.190.20">
    <property type="match status" value="1"/>
</dbReference>
<dbReference type="Pfam" id="PF00687">
    <property type="entry name" value="Ribosomal_L1"/>
    <property type="match status" value="1"/>
</dbReference>
<dbReference type="PANTHER" id="PTHR36427:SF3">
    <property type="entry name" value="LARGE RIBOSOMAL SUBUNIT PROTEIN UL1M"/>
    <property type="match status" value="1"/>
</dbReference>
<dbReference type="GO" id="GO:0015934">
    <property type="term" value="C:large ribosomal subunit"/>
    <property type="evidence" value="ECO:0007669"/>
    <property type="project" value="InterPro"/>
</dbReference>
<dbReference type="FunCoup" id="B7G736">
    <property type="interactions" value="124"/>
</dbReference>
<evidence type="ECO:0008006" key="6">
    <source>
        <dbReference type="Google" id="ProtNLM"/>
    </source>
</evidence>
<dbReference type="InterPro" id="IPR002143">
    <property type="entry name" value="Ribosomal_uL1"/>
</dbReference>
<keyword evidence="3" id="KW-0687">Ribonucleoprotein</keyword>
<dbReference type="InterPro" id="IPR023674">
    <property type="entry name" value="Ribosomal_uL1-like"/>
</dbReference>
<dbReference type="STRING" id="556484.B7G736"/>
<dbReference type="InterPro" id="IPR028364">
    <property type="entry name" value="Ribosomal_uL1/biogenesis"/>
</dbReference>
<dbReference type="Gene3D" id="3.40.50.790">
    <property type="match status" value="1"/>
</dbReference>
<dbReference type="EMBL" id="CM000619">
    <property type="protein sequence ID" value="EEC45701.1"/>
    <property type="molecule type" value="Genomic_DNA"/>
</dbReference>
<dbReference type="PANTHER" id="PTHR36427">
    <property type="entry name" value="54S RIBOSOMAL PROTEIN L1, MITOCHONDRIAL"/>
    <property type="match status" value="1"/>
</dbReference>
<feature type="non-terminal residue" evidence="4">
    <location>
        <position position="200"/>
    </location>
</feature>
<sequence length="200" mass="21121">ETVEMALNLNLDPRKPGQALRGSVSLPHGTGKAINCVVFTNDEELQEKAIKAGALHAGGEALIDRIVAGEVSVDSFERSLGTNEMMSVLSKRAARLLGPRGLMPNAKTGTLVAPEDLLTTLETNVAGRDAPFRTEKAGIVHVPVGKGSFGLEKLLENTGAIMKAIYDGKAKAPSKNAKYLLSAFVSSTRGPGMKLDLRTV</sequence>
<comment type="similarity">
    <text evidence="1">Belongs to the universal ribosomal protein uL1 family.</text>
</comment>
<name>B7G736_PHATC</name>
<dbReference type="PaxDb" id="2850-Phatr14915"/>
<reference evidence="4 5" key="1">
    <citation type="journal article" date="2008" name="Nature">
        <title>The Phaeodactylum genome reveals the evolutionary history of diatom genomes.</title>
        <authorList>
            <person name="Bowler C."/>
            <person name="Allen A.E."/>
            <person name="Badger J.H."/>
            <person name="Grimwood J."/>
            <person name="Jabbari K."/>
            <person name="Kuo A."/>
            <person name="Maheswari U."/>
            <person name="Martens C."/>
            <person name="Maumus F."/>
            <person name="Otillar R.P."/>
            <person name="Rayko E."/>
            <person name="Salamov A."/>
            <person name="Vandepoele K."/>
            <person name="Beszteri B."/>
            <person name="Gruber A."/>
            <person name="Heijde M."/>
            <person name="Katinka M."/>
            <person name="Mock T."/>
            <person name="Valentin K."/>
            <person name="Verret F."/>
            <person name="Berges J.A."/>
            <person name="Brownlee C."/>
            <person name="Cadoret J.P."/>
            <person name="Chiovitti A."/>
            <person name="Choi C.J."/>
            <person name="Coesel S."/>
            <person name="De Martino A."/>
            <person name="Detter J.C."/>
            <person name="Durkin C."/>
            <person name="Falciatore A."/>
            <person name="Fournet J."/>
            <person name="Haruta M."/>
            <person name="Huysman M.J."/>
            <person name="Jenkins B.D."/>
            <person name="Jiroutova K."/>
            <person name="Jorgensen R.E."/>
            <person name="Joubert Y."/>
            <person name="Kaplan A."/>
            <person name="Kroger N."/>
            <person name="Kroth P.G."/>
            <person name="La Roche J."/>
            <person name="Lindquist E."/>
            <person name="Lommer M."/>
            <person name="Martin-Jezequel V."/>
            <person name="Lopez P.J."/>
            <person name="Lucas S."/>
            <person name="Mangogna M."/>
            <person name="McGinnis K."/>
            <person name="Medlin L.K."/>
            <person name="Montsant A."/>
            <person name="Oudot-Le Secq M.P."/>
            <person name="Napoli C."/>
            <person name="Obornik M."/>
            <person name="Parker M.S."/>
            <person name="Petit J.L."/>
            <person name="Porcel B.M."/>
            <person name="Poulsen N."/>
            <person name="Robison M."/>
            <person name="Rychlewski L."/>
            <person name="Rynearson T.A."/>
            <person name="Schmutz J."/>
            <person name="Shapiro H."/>
            <person name="Siaut M."/>
            <person name="Stanley M."/>
            <person name="Sussman M.R."/>
            <person name="Taylor A.R."/>
            <person name="Vardi A."/>
            <person name="von Dassow P."/>
            <person name="Vyverman W."/>
            <person name="Willis A."/>
            <person name="Wyrwicz L.S."/>
            <person name="Rokhsar D.S."/>
            <person name="Weissenbach J."/>
            <person name="Armbrust E.V."/>
            <person name="Green B.R."/>
            <person name="Van de Peer Y."/>
            <person name="Grigoriev I.V."/>
        </authorList>
    </citation>
    <scope>NUCLEOTIDE SEQUENCE [LARGE SCALE GENOMIC DNA]</scope>
    <source>
        <strain evidence="4 5">CCAP 1055/1</strain>
    </source>
</reference>
<dbReference type="Proteomes" id="UP000000759">
    <property type="component" value="Chromosome 17"/>
</dbReference>
<gene>
    <name evidence="4" type="ORF">PHATRDRAFT_14915</name>
</gene>
<dbReference type="GO" id="GO:0006412">
    <property type="term" value="P:translation"/>
    <property type="evidence" value="ECO:0007669"/>
    <property type="project" value="InterPro"/>
</dbReference>
<evidence type="ECO:0000256" key="2">
    <source>
        <dbReference type="ARBA" id="ARBA00022980"/>
    </source>
</evidence>
<dbReference type="CDD" id="cd00403">
    <property type="entry name" value="Ribosomal_L1"/>
    <property type="match status" value="1"/>
</dbReference>
<dbReference type="InParanoid" id="B7G736"/>
<protein>
    <recommendedName>
        <fullName evidence="6">Ribosomal protein</fullName>
    </recommendedName>
</protein>
<organism evidence="4 5">
    <name type="scientific">Phaeodactylum tricornutum (strain CCAP 1055/1)</name>
    <dbReference type="NCBI Taxonomy" id="556484"/>
    <lineage>
        <taxon>Eukaryota</taxon>
        <taxon>Sar</taxon>
        <taxon>Stramenopiles</taxon>
        <taxon>Ochrophyta</taxon>
        <taxon>Bacillariophyta</taxon>
        <taxon>Bacillariophyceae</taxon>
        <taxon>Bacillariophycidae</taxon>
        <taxon>Naviculales</taxon>
        <taxon>Phaeodactylaceae</taxon>
        <taxon>Phaeodactylum</taxon>
    </lineage>
</organism>
<dbReference type="eggNOG" id="KOG1569">
    <property type="taxonomic scope" value="Eukaryota"/>
</dbReference>
<evidence type="ECO:0000256" key="1">
    <source>
        <dbReference type="ARBA" id="ARBA00010531"/>
    </source>
</evidence>
<evidence type="ECO:0000313" key="4">
    <source>
        <dbReference type="EMBL" id="EEC45701.1"/>
    </source>
</evidence>
<dbReference type="PIRSF" id="PIRSF002155">
    <property type="entry name" value="Ribosomal_L1"/>
    <property type="match status" value="1"/>
</dbReference>